<dbReference type="NCBIfam" id="NF002869">
    <property type="entry name" value="PRK03187.1"/>
    <property type="match status" value="1"/>
</dbReference>
<dbReference type="HAMAP" id="MF_00727">
    <property type="entry name" value="Tgl"/>
    <property type="match status" value="1"/>
</dbReference>
<dbReference type="EC" id="2.3.2.13" evidence="3"/>
<evidence type="ECO:0000256" key="2">
    <source>
        <dbReference type="ARBA" id="ARBA00022969"/>
    </source>
</evidence>
<proteinExistence type="inferred from homology"/>
<accession>A0ABW5R839</accession>
<keyword evidence="4" id="KW-1185">Reference proteome</keyword>
<evidence type="ECO:0000313" key="3">
    <source>
        <dbReference type="EMBL" id="MFD2671237.1"/>
    </source>
</evidence>
<keyword evidence="1 3" id="KW-0808">Transferase</keyword>
<dbReference type="GO" id="GO:0003810">
    <property type="term" value="F:protein-glutamine gamma-glutamyltransferase activity"/>
    <property type="evidence" value="ECO:0007669"/>
    <property type="project" value="UniProtKB-EC"/>
</dbReference>
<sequence>MIKIYGNPSPLSHSDISYTPGISPLQRHILETMITHPEVAVYRNLNELRFDLAMRESIIQSAYALNQSGASFAVFSRAYCNPMYWIRTSNGGFQLRPDRRPSDAIRNIFQQGDLYGFECATAIIIVFYHAVLQILGDQTFNELFQGLYIRDWQHDQDLHVITRKYRMYIPGDVRYFKNPDHDPMRPEWQGENVVDVGYGLYYGHGIGIRSGAEIIAFLNGLRYPMAQRSAYLLDQATRIRSSQLYPYYSHDGRALDTLYRESVHYASARIGSSLMLA</sequence>
<comment type="caution">
    <text evidence="3">The sequence shown here is derived from an EMBL/GenBank/DDBJ whole genome shotgun (WGS) entry which is preliminary data.</text>
</comment>
<organism evidence="3 4">
    <name type="scientific">Marinicrinis sediminis</name>
    <dbReference type="NCBI Taxonomy" id="1652465"/>
    <lineage>
        <taxon>Bacteria</taxon>
        <taxon>Bacillati</taxon>
        <taxon>Bacillota</taxon>
        <taxon>Bacilli</taxon>
        <taxon>Bacillales</taxon>
        <taxon>Paenibacillaceae</taxon>
    </lineage>
</organism>
<dbReference type="EMBL" id="JBHUMM010000010">
    <property type="protein sequence ID" value="MFD2671237.1"/>
    <property type="molecule type" value="Genomic_DNA"/>
</dbReference>
<dbReference type="InterPro" id="IPR020916">
    <property type="entry name" value="Gln_gamma-glutamylTfrase_bac"/>
</dbReference>
<reference evidence="4" key="1">
    <citation type="journal article" date="2019" name="Int. J. Syst. Evol. Microbiol.">
        <title>The Global Catalogue of Microorganisms (GCM) 10K type strain sequencing project: providing services to taxonomists for standard genome sequencing and annotation.</title>
        <authorList>
            <consortium name="The Broad Institute Genomics Platform"/>
            <consortium name="The Broad Institute Genome Sequencing Center for Infectious Disease"/>
            <person name="Wu L."/>
            <person name="Ma J."/>
        </authorList>
    </citation>
    <scope>NUCLEOTIDE SEQUENCE [LARGE SCALE GENOMIC DNA]</scope>
    <source>
        <strain evidence="4">KCTC 33676</strain>
    </source>
</reference>
<dbReference type="RefSeq" id="WP_379928674.1">
    <property type="nucleotide sequence ID" value="NZ_JBHUMM010000010.1"/>
</dbReference>
<dbReference type="Pfam" id="PF20085">
    <property type="entry name" value="TGL"/>
    <property type="match status" value="1"/>
</dbReference>
<evidence type="ECO:0000256" key="1">
    <source>
        <dbReference type="ARBA" id="ARBA00022679"/>
    </source>
</evidence>
<keyword evidence="3" id="KW-0012">Acyltransferase</keyword>
<protein>
    <submittedName>
        <fullName evidence="3">Protein-glutamine gamma-glutamyltransferase</fullName>
        <ecNumber evidence="3">2.3.2.13</ecNumber>
    </submittedName>
</protein>
<dbReference type="Proteomes" id="UP001597497">
    <property type="component" value="Unassembled WGS sequence"/>
</dbReference>
<gene>
    <name evidence="3" type="ORF">ACFSUC_06420</name>
</gene>
<keyword evidence="2" id="KW-0749">Sporulation</keyword>
<evidence type="ECO:0000313" key="4">
    <source>
        <dbReference type="Proteomes" id="UP001597497"/>
    </source>
</evidence>
<name>A0ABW5R839_9BACL</name>